<dbReference type="SUPFAM" id="SSF51445">
    <property type="entry name" value="(Trans)glycosidases"/>
    <property type="match status" value="1"/>
</dbReference>
<dbReference type="InterPro" id="IPR015882">
    <property type="entry name" value="HEX_bac_N"/>
</dbReference>
<dbReference type="OrthoDB" id="3713315at2"/>
<accession>A0A3D9HTG6</accession>
<dbReference type="EMBL" id="QRDZ01000056">
    <property type="protein sequence ID" value="RED52710.1"/>
    <property type="molecule type" value="Genomic_DNA"/>
</dbReference>
<comment type="caution">
    <text evidence="4">The sequence shown here is derived from an EMBL/GenBank/DDBJ whole genome shotgun (WGS) entry which is preliminary data.</text>
</comment>
<dbReference type="InterPro" id="IPR029018">
    <property type="entry name" value="Hex-like_dom2"/>
</dbReference>
<keyword evidence="1" id="KW-0378">Hydrolase</keyword>
<keyword evidence="5" id="KW-1185">Reference proteome</keyword>
<organism evidence="4 5">
    <name type="scientific">Cohnella phaseoli</name>
    <dbReference type="NCBI Taxonomy" id="456490"/>
    <lineage>
        <taxon>Bacteria</taxon>
        <taxon>Bacillati</taxon>
        <taxon>Bacillota</taxon>
        <taxon>Bacilli</taxon>
        <taxon>Bacillales</taxon>
        <taxon>Paenibacillaceae</taxon>
        <taxon>Cohnella</taxon>
    </lineage>
</organism>
<evidence type="ECO:0000259" key="3">
    <source>
        <dbReference type="Pfam" id="PF02838"/>
    </source>
</evidence>
<name>A0A3D9HTG6_9BACL</name>
<reference evidence="4 5" key="1">
    <citation type="submission" date="2018-07" db="EMBL/GenBank/DDBJ databases">
        <title>Genomic Encyclopedia of Type Strains, Phase III (KMG-III): the genomes of soil and plant-associated and newly described type strains.</title>
        <authorList>
            <person name="Whitman W."/>
        </authorList>
    </citation>
    <scope>NUCLEOTIDE SEQUENCE [LARGE SCALE GENOMIC DNA]</scope>
    <source>
        <strain evidence="4 5">CECT 7287</strain>
    </source>
</reference>
<dbReference type="Proteomes" id="UP000256977">
    <property type="component" value="Unassembled WGS sequence"/>
</dbReference>
<protein>
    <recommendedName>
        <fullName evidence="3">Beta-hexosaminidase bacterial type N-terminal domain-containing protein</fullName>
    </recommendedName>
</protein>
<sequence length="703" mass="82079">MCAMLLPEPKKAVFGEGTTGRFVGLNLITTKIASPSFDAKEIAEMKLWNYQDLAVRVNEADSLLIDIELSDALPAADGQIDRPELYEKQGFSLRVGSSGVEIAFAHRDGYVNVLSTLKQLLAKHDEGGYTLQEADILDWPSIERRSVSNTFAWYAGYGRIGFDMQLWGYDEWIEYLNICSDLKINQFNMCMYGYWPFQFDEYPETMLQGYKMKVWNEESRNWIEIAYTHPNISDEFLSRLFAYGHKLGIDFFAYIGLNSYNGGYPSIYKDKRMVLPKDGKFVNDFDTLCLSRPENIAYLKAAVRRVVQLGFDGIDFEESEESYWFCNCDACAETFMKNRTPAEAKHKANFWLLNTLYTEIKDENPDCVVGVRAWREPPLEKDLAYLEDCKRSIPEDIVLFWAPGLYVSDDEFPKWVDVFGKERIWARDTEANAVASTMGRLMRIFKTNVIRADEETNHQYIEKDIDMHIDSVKHGVKGINGYMFEWYGYFLNLYSHAYYGWGSTKDHETFYRYSVEAVFGAELANDILYVLRRMLTIHESQFNIFPTEFPFLRNKVKAEDIPVIQEAIKEWPELGARIRRIKEAIRGDERLKVYVKHFDKIENSHERNRVIYDLALASISYDLAVTPEDKRTFLREMDRLNELDFDLVKRMYFDVNPVDETGMPSCMYPYHELKRVIHNELDPDNRNDRQIFLGVEAFGWLWL</sequence>
<dbReference type="Pfam" id="PF02838">
    <property type="entry name" value="Glyco_hydro_20b"/>
    <property type="match status" value="1"/>
</dbReference>
<evidence type="ECO:0000256" key="1">
    <source>
        <dbReference type="ARBA" id="ARBA00022801"/>
    </source>
</evidence>
<keyword evidence="2" id="KW-0326">Glycosidase</keyword>
<dbReference type="InterPro" id="IPR017853">
    <property type="entry name" value="GH"/>
</dbReference>
<evidence type="ECO:0000256" key="2">
    <source>
        <dbReference type="ARBA" id="ARBA00023295"/>
    </source>
</evidence>
<evidence type="ECO:0000313" key="4">
    <source>
        <dbReference type="EMBL" id="RED52710.1"/>
    </source>
</evidence>
<evidence type="ECO:0000313" key="5">
    <source>
        <dbReference type="Proteomes" id="UP000256977"/>
    </source>
</evidence>
<dbReference type="RefSeq" id="WP_116065730.1">
    <property type="nucleotide sequence ID" value="NZ_QRDZ01000056.1"/>
</dbReference>
<gene>
    <name evidence="4" type="ORF">DFP98_1565</name>
</gene>
<feature type="domain" description="Beta-hexosaminidase bacterial type N-terminal" evidence="3">
    <location>
        <begin position="5"/>
        <end position="139"/>
    </location>
</feature>
<dbReference type="SUPFAM" id="SSF55545">
    <property type="entry name" value="beta-N-acetylhexosaminidase-like domain"/>
    <property type="match status" value="1"/>
</dbReference>
<dbReference type="AlphaFoldDB" id="A0A3D9HTG6"/>
<dbReference type="GO" id="GO:0016787">
    <property type="term" value="F:hydrolase activity"/>
    <property type="evidence" value="ECO:0007669"/>
    <property type="project" value="UniProtKB-KW"/>
</dbReference>
<dbReference type="Gene3D" id="3.30.379.10">
    <property type="entry name" value="Chitobiase/beta-hexosaminidase domain 2-like"/>
    <property type="match status" value="1"/>
</dbReference>
<proteinExistence type="predicted"/>
<dbReference type="GO" id="GO:0005975">
    <property type="term" value="P:carbohydrate metabolic process"/>
    <property type="evidence" value="ECO:0007669"/>
    <property type="project" value="UniProtKB-ARBA"/>
</dbReference>